<sequence>MEEFAVKNSKRVPFFEIPTIAEHGSLRTFTKKIYFIRGVFAKEKVSGDVTKLSDIYYEIRTVKDSKGTVIAKRKNPTDELIRVSV</sequence>
<reference evidence="1 2" key="1">
    <citation type="journal article" date="2010" name="Int. J. Syst. Evol. Microbiol.">
        <title>Bacillus horneckiae sp. nov., isolated from a spacecraft-assembly clean room.</title>
        <authorList>
            <person name="Vaishampayan P."/>
            <person name="Probst A."/>
            <person name="Krishnamurthi S."/>
            <person name="Ghosh S."/>
            <person name="Osman S."/>
            <person name="McDowall A."/>
            <person name="Ruckmani A."/>
            <person name="Mayilraj S."/>
            <person name="Venkateswaran K."/>
        </authorList>
    </citation>
    <scope>NUCLEOTIDE SEQUENCE [LARGE SCALE GENOMIC DNA]</scope>
    <source>
        <strain evidence="2">1PO1SC</strain>
    </source>
</reference>
<dbReference type="RefSeq" id="WP_066194579.1">
    <property type="nucleotide sequence ID" value="NZ_JARSFA010000044.1"/>
</dbReference>
<comment type="caution">
    <text evidence="1">The sequence shown here is derived from an EMBL/GenBank/DDBJ whole genome shotgun (WGS) entry which is preliminary data.</text>
</comment>
<gene>
    <name evidence="1" type="ORF">CWS20_22905</name>
</gene>
<organism evidence="1 2">
    <name type="scientific">Cytobacillus horneckiae</name>
    <dbReference type="NCBI Taxonomy" id="549687"/>
    <lineage>
        <taxon>Bacteria</taxon>
        <taxon>Bacillati</taxon>
        <taxon>Bacillota</taxon>
        <taxon>Bacilli</taxon>
        <taxon>Bacillales</taxon>
        <taxon>Bacillaceae</taxon>
        <taxon>Cytobacillus</taxon>
    </lineage>
</organism>
<dbReference type="EMBL" id="PISD01000061">
    <property type="protein sequence ID" value="PKG26699.1"/>
    <property type="molecule type" value="Genomic_DNA"/>
</dbReference>
<name>A0A2N0ZB19_9BACI</name>
<evidence type="ECO:0000313" key="2">
    <source>
        <dbReference type="Proteomes" id="UP000233343"/>
    </source>
</evidence>
<accession>A0A2N0ZB19</accession>
<dbReference type="Proteomes" id="UP000233343">
    <property type="component" value="Unassembled WGS sequence"/>
</dbReference>
<protein>
    <submittedName>
        <fullName evidence="1">Uncharacterized protein</fullName>
    </submittedName>
</protein>
<dbReference type="AlphaFoldDB" id="A0A2N0ZB19"/>
<evidence type="ECO:0000313" key="1">
    <source>
        <dbReference type="EMBL" id="PKG26699.1"/>
    </source>
</evidence>
<keyword evidence="2" id="KW-1185">Reference proteome</keyword>
<proteinExistence type="predicted"/>